<gene>
    <name evidence="4" type="ORF">DW889_06435</name>
    <name evidence="3" type="ORF">DWY58_05110</name>
    <name evidence="2" type="ORF">DXC34_04270</name>
</gene>
<evidence type="ECO:0000313" key="6">
    <source>
        <dbReference type="Proteomes" id="UP000283482"/>
    </source>
</evidence>
<evidence type="ECO:0000313" key="3">
    <source>
        <dbReference type="EMBL" id="RGR29401.1"/>
    </source>
</evidence>
<keyword evidence="1" id="KW-1133">Transmembrane helix</keyword>
<feature type="transmembrane region" description="Helical" evidence="1">
    <location>
        <begin position="44"/>
        <end position="61"/>
    </location>
</feature>
<dbReference type="AlphaFoldDB" id="A0A3E4URZ8"/>
<evidence type="ECO:0000313" key="7">
    <source>
        <dbReference type="Proteomes" id="UP000284161"/>
    </source>
</evidence>
<dbReference type="EMBL" id="QRUB01000002">
    <property type="protein sequence ID" value="RGR29401.1"/>
    <property type="molecule type" value="Genomic_DNA"/>
</dbReference>
<evidence type="ECO:0000313" key="5">
    <source>
        <dbReference type="Proteomes" id="UP000261223"/>
    </source>
</evidence>
<evidence type="ECO:0000256" key="1">
    <source>
        <dbReference type="SAM" id="Phobius"/>
    </source>
</evidence>
<keyword evidence="1" id="KW-0472">Membrane</keyword>
<evidence type="ECO:0000313" key="2">
    <source>
        <dbReference type="EMBL" id="RGM15087.1"/>
    </source>
</evidence>
<dbReference type="Proteomes" id="UP000284161">
    <property type="component" value="Unassembled WGS sequence"/>
</dbReference>
<dbReference type="Proteomes" id="UP000283482">
    <property type="component" value="Unassembled WGS sequence"/>
</dbReference>
<keyword evidence="1" id="KW-0812">Transmembrane</keyword>
<feature type="transmembrane region" description="Helical" evidence="1">
    <location>
        <begin position="15"/>
        <end position="37"/>
    </location>
</feature>
<organism evidence="2 5">
    <name type="scientific">Bacteroides stercoris</name>
    <dbReference type="NCBI Taxonomy" id="46506"/>
    <lineage>
        <taxon>Bacteria</taxon>
        <taxon>Pseudomonadati</taxon>
        <taxon>Bacteroidota</taxon>
        <taxon>Bacteroidia</taxon>
        <taxon>Bacteroidales</taxon>
        <taxon>Bacteroidaceae</taxon>
        <taxon>Bacteroides</taxon>
    </lineage>
</organism>
<name>A0A3E4URZ8_BACSE</name>
<sequence>MISFVSGVYSMKNNFMYVNVAGVISIPAHLCGSFKLFPLQSHALLFLSLCFLFRMNFFKATDLIL</sequence>
<reference evidence="5 6" key="1">
    <citation type="submission" date="2018-08" db="EMBL/GenBank/DDBJ databases">
        <title>A genome reference for cultivated species of the human gut microbiota.</title>
        <authorList>
            <person name="Zou Y."/>
            <person name="Xue W."/>
            <person name="Luo G."/>
        </authorList>
    </citation>
    <scope>NUCLEOTIDE SEQUENCE [LARGE SCALE GENOMIC DNA]</scope>
    <source>
        <strain evidence="3 7">AF25-6</strain>
        <strain evidence="4 6">AM40-34</strain>
        <strain evidence="2 5">TF03-6</strain>
    </source>
</reference>
<accession>A0A3E4URZ8</accession>
<dbReference type="EMBL" id="QSSV01000004">
    <property type="protein sequence ID" value="RGM15087.1"/>
    <property type="molecule type" value="Genomic_DNA"/>
</dbReference>
<proteinExistence type="predicted"/>
<protein>
    <submittedName>
        <fullName evidence="2">Uncharacterized protein</fullName>
    </submittedName>
</protein>
<comment type="caution">
    <text evidence="2">The sequence shown here is derived from an EMBL/GenBank/DDBJ whole genome shotgun (WGS) entry which is preliminary data.</text>
</comment>
<evidence type="ECO:0000313" key="4">
    <source>
        <dbReference type="EMBL" id="RHB30367.1"/>
    </source>
</evidence>
<dbReference type="EMBL" id="QSGN01000011">
    <property type="protein sequence ID" value="RHB30367.1"/>
    <property type="molecule type" value="Genomic_DNA"/>
</dbReference>
<dbReference type="Proteomes" id="UP000261223">
    <property type="component" value="Unassembled WGS sequence"/>
</dbReference>